<evidence type="ECO:0000313" key="4">
    <source>
        <dbReference type="Proteomes" id="UP000263377"/>
    </source>
</evidence>
<feature type="region of interest" description="Disordered" evidence="1">
    <location>
        <begin position="1"/>
        <end position="71"/>
    </location>
</feature>
<feature type="compositionally biased region" description="Low complexity" evidence="1">
    <location>
        <begin position="227"/>
        <end position="236"/>
    </location>
</feature>
<sequence>MTDMNNPNHPNHGGHGEWPQQPHQPYPPQGQQPQQPYPPQGQQPQQPYPQQQSYVPPQQPGHQSPYGYPVDDAAATAVLPAVPAFDDAAATTLLPPVPAVSDAEATALLPPVVVSGPLSGAPRQQGHQPHQPQGHQPQQAHQPYQPPQVPQAQQPQQVPQPQQAPQPRQRRRPPEQPVQPQPDPTIQLQLPRPPGPRARHAAPAPQQAPAQQAAEAFDPPTMTLKRPVAPGPLGAPAAPPYGAVPPQAVSPAGPRGRTGSPIIDPGLQPALITVGIAALLAGGAALGQVALALVVAPLQLLTAAGWFRLNGMWPARQGILLAALAGLTADVAVLLADSDGGVAAVVGTLGGFFLLVLVLQTFRPSDPKERFYALTVLGSATVVTVLCTALLLADWVPAAVGAVALATLLAAAPLPGPKQLGPVLGLAAAVLLGLLVGAPLALGALAGLGALVGRRVAAYDFPSRFVHMTAGVALPLAVAAPLAWIATELLA</sequence>
<accession>A0A373A080</accession>
<feature type="compositionally biased region" description="Low complexity" evidence="1">
    <location>
        <begin position="201"/>
        <end position="220"/>
    </location>
</feature>
<feature type="transmembrane region" description="Helical" evidence="2">
    <location>
        <begin position="423"/>
        <end position="453"/>
    </location>
</feature>
<proteinExistence type="predicted"/>
<dbReference type="AlphaFoldDB" id="A0A373A080"/>
<evidence type="ECO:0000313" key="3">
    <source>
        <dbReference type="EMBL" id="RGD60845.1"/>
    </source>
</evidence>
<feature type="transmembrane region" description="Helical" evidence="2">
    <location>
        <begin position="270"/>
        <end position="298"/>
    </location>
</feature>
<reference evidence="3 4" key="1">
    <citation type="submission" date="2018-08" db="EMBL/GenBank/DDBJ databases">
        <title>Diversity &amp; Physiological Properties of Lignin-Decomposing Actinobacteria from Soil.</title>
        <authorList>
            <person name="Roh S.G."/>
            <person name="Kim S.B."/>
        </authorList>
    </citation>
    <scope>NUCLEOTIDE SEQUENCE [LARGE SCALE GENOMIC DNA]</scope>
    <source>
        <strain evidence="3 4">MMS17-GH009</strain>
    </source>
</reference>
<feature type="compositionally biased region" description="Low complexity" evidence="1">
    <location>
        <begin position="150"/>
        <end position="167"/>
    </location>
</feature>
<keyword evidence="4" id="KW-1185">Reference proteome</keyword>
<name>A0A373A080_9ACTN</name>
<dbReference type="Proteomes" id="UP000263377">
    <property type="component" value="Unassembled WGS sequence"/>
</dbReference>
<keyword evidence="2" id="KW-1133">Transmembrane helix</keyword>
<comment type="caution">
    <text evidence="3">The sequence shown here is derived from an EMBL/GenBank/DDBJ whole genome shotgun (WGS) entry which is preliminary data.</text>
</comment>
<feature type="compositionally biased region" description="Low complexity" evidence="1">
    <location>
        <begin position="1"/>
        <end position="11"/>
    </location>
</feature>
<feature type="transmembrane region" description="Helical" evidence="2">
    <location>
        <begin position="465"/>
        <end position="486"/>
    </location>
</feature>
<feature type="compositionally biased region" description="Low complexity" evidence="1">
    <location>
        <begin position="42"/>
        <end position="56"/>
    </location>
</feature>
<feature type="transmembrane region" description="Helical" evidence="2">
    <location>
        <begin position="342"/>
        <end position="359"/>
    </location>
</feature>
<feature type="compositionally biased region" description="Pro residues" evidence="1">
    <location>
        <begin position="22"/>
        <end position="41"/>
    </location>
</feature>
<organism evidence="3 4">
    <name type="scientific">Kitasatospora xanthocidica</name>
    <dbReference type="NCBI Taxonomy" id="83382"/>
    <lineage>
        <taxon>Bacteria</taxon>
        <taxon>Bacillati</taxon>
        <taxon>Actinomycetota</taxon>
        <taxon>Actinomycetes</taxon>
        <taxon>Kitasatosporales</taxon>
        <taxon>Streptomycetaceae</taxon>
        <taxon>Kitasatospora</taxon>
    </lineage>
</organism>
<gene>
    <name evidence="3" type="ORF">DR950_26515</name>
</gene>
<feature type="transmembrane region" description="Helical" evidence="2">
    <location>
        <begin position="319"/>
        <end position="336"/>
    </location>
</feature>
<keyword evidence="2" id="KW-0812">Transmembrane</keyword>
<evidence type="ECO:0000256" key="2">
    <source>
        <dbReference type="SAM" id="Phobius"/>
    </source>
</evidence>
<feature type="compositionally biased region" description="Low complexity" evidence="1">
    <location>
        <begin position="120"/>
        <end position="143"/>
    </location>
</feature>
<evidence type="ECO:0000256" key="1">
    <source>
        <dbReference type="SAM" id="MobiDB-lite"/>
    </source>
</evidence>
<keyword evidence="2" id="KW-0472">Membrane</keyword>
<feature type="region of interest" description="Disordered" evidence="1">
    <location>
        <begin position="111"/>
        <end position="260"/>
    </location>
</feature>
<feature type="transmembrane region" description="Helical" evidence="2">
    <location>
        <begin position="371"/>
        <end position="392"/>
    </location>
</feature>
<dbReference type="EMBL" id="QVIG01000001">
    <property type="protein sequence ID" value="RGD60845.1"/>
    <property type="molecule type" value="Genomic_DNA"/>
</dbReference>
<protein>
    <submittedName>
        <fullName evidence="3">Uncharacterized protein</fullName>
    </submittedName>
</protein>